<feature type="signal peptide" evidence="3">
    <location>
        <begin position="1"/>
        <end position="19"/>
    </location>
</feature>
<dbReference type="PROSITE" id="PS51257">
    <property type="entry name" value="PROKAR_LIPOPROTEIN"/>
    <property type="match status" value="1"/>
</dbReference>
<feature type="chain" id="PRO_5018006302" description="Chromosome partition protein Smc" evidence="3">
    <location>
        <begin position="20"/>
        <end position="605"/>
    </location>
</feature>
<organism evidence="4 5">
    <name type="scientific">Marinomonas hwangdonensis</name>
    <dbReference type="NCBI Taxonomy" id="1053647"/>
    <lineage>
        <taxon>Bacteria</taxon>
        <taxon>Pseudomonadati</taxon>
        <taxon>Pseudomonadota</taxon>
        <taxon>Gammaproteobacteria</taxon>
        <taxon>Oceanospirillales</taxon>
        <taxon>Oceanospirillaceae</taxon>
        <taxon>Marinomonas</taxon>
    </lineage>
</organism>
<accession>A0A3M8Q1Q7</accession>
<feature type="coiled-coil region" evidence="1">
    <location>
        <begin position="71"/>
        <end position="227"/>
    </location>
</feature>
<evidence type="ECO:0000256" key="3">
    <source>
        <dbReference type="SAM" id="SignalP"/>
    </source>
</evidence>
<keyword evidence="5" id="KW-1185">Reference proteome</keyword>
<dbReference type="RefSeq" id="WP_123096020.1">
    <property type="nucleotide sequence ID" value="NZ_RIZG01000006.1"/>
</dbReference>
<evidence type="ECO:0000256" key="1">
    <source>
        <dbReference type="SAM" id="Coils"/>
    </source>
</evidence>
<keyword evidence="3" id="KW-0732">Signal</keyword>
<feature type="coiled-coil region" evidence="1">
    <location>
        <begin position="331"/>
        <end position="442"/>
    </location>
</feature>
<feature type="transmembrane region" description="Helical" evidence="2">
    <location>
        <begin position="576"/>
        <end position="594"/>
    </location>
</feature>
<evidence type="ECO:0000313" key="5">
    <source>
        <dbReference type="Proteomes" id="UP000280507"/>
    </source>
</evidence>
<evidence type="ECO:0008006" key="6">
    <source>
        <dbReference type="Google" id="ProtNLM"/>
    </source>
</evidence>
<keyword evidence="1" id="KW-0175">Coiled coil</keyword>
<keyword evidence="2" id="KW-1133">Transmembrane helix</keyword>
<keyword evidence="2" id="KW-0812">Transmembrane</keyword>
<evidence type="ECO:0000256" key="2">
    <source>
        <dbReference type="SAM" id="Phobius"/>
    </source>
</evidence>
<dbReference type="Proteomes" id="UP000280507">
    <property type="component" value="Unassembled WGS sequence"/>
</dbReference>
<dbReference type="EMBL" id="RIZG01000006">
    <property type="protein sequence ID" value="RNF50037.1"/>
    <property type="molecule type" value="Genomic_DNA"/>
</dbReference>
<sequence>MKVKKTMLMPIVLGLFVSACSTSSREETTSMVELAPTQDIGQSQASVSDNNAINNINAVVKTNTVETNAFEEDLKKQLAAKVGQISRLNRQLEENRTQLTALNRALNEKDAIIADLQDKMAKAETTSAEALAELEREKTLRESLESRYASIQLQNDSLNRRVTQLESENALLQQQIAQLEIMPASKDALEYKYQSLLREHTQLQSENAELDSDINLTQQSLRQLRDENLTLGGALSEARAQHQILWDKIRELNDRSASASNQGPDVDPLNIAESSQADLDQETLNVSEQRPSIPQEQTQVQTQVAPVDDQVTSTQLGSTLVAPVVLPSPQVDQAKLELHNENDRIRRQLAQFQNTIDLQKRLIDEYKKDVLKLEAALDEGADYAARWQALDTKLALAQQTNTELRSKLNESESALLTYQAELAAITTQLAQTQRALEANENNSITMAAVMDALQSQLDARLVDVEWQLPNEMALHNTFEILVSARVEPALGGVMFQAELVTDSDIQMVSDSVVGSVVQGGRLQWRWRVSGLNEKPDAQLNLFVNQQINFQDQTIQRQVFRGNENLSLINTNLFEKYGFWLGAIFLGLVGGYLIGRVNRRLNTSPR</sequence>
<evidence type="ECO:0000313" key="4">
    <source>
        <dbReference type="EMBL" id="RNF50037.1"/>
    </source>
</evidence>
<reference evidence="4 5" key="1">
    <citation type="journal article" date="2012" name="Int. J. Syst. Evol. Microbiol.">
        <title>Marinomonas hwangdonensis sp. nov., isolated from seawater.</title>
        <authorList>
            <person name="Jung Y.T."/>
            <person name="Oh T.K."/>
            <person name="Yoon J.H."/>
        </authorList>
    </citation>
    <scope>NUCLEOTIDE SEQUENCE [LARGE SCALE GENOMIC DNA]</scope>
    <source>
        <strain evidence="4 5">HDW-15</strain>
    </source>
</reference>
<keyword evidence="2" id="KW-0472">Membrane</keyword>
<gene>
    <name evidence="4" type="ORF">EBI00_11200</name>
</gene>
<protein>
    <recommendedName>
        <fullName evidence="6">Chromosome partition protein Smc</fullName>
    </recommendedName>
</protein>
<dbReference type="AlphaFoldDB" id="A0A3M8Q1Q7"/>
<comment type="caution">
    <text evidence="4">The sequence shown here is derived from an EMBL/GenBank/DDBJ whole genome shotgun (WGS) entry which is preliminary data.</text>
</comment>
<name>A0A3M8Q1Q7_9GAMM</name>
<proteinExistence type="predicted"/>
<dbReference type="OrthoDB" id="6097645at2"/>